<dbReference type="Pfam" id="PF07676">
    <property type="entry name" value="PD40"/>
    <property type="match status" value="2"/>
</dbReference>
<feature type="signal peptide" evidence="3">
    <location>
        <begin position="1"/>
        <end position="30"/>
    </location>
</feature>
<keyword evidence="3" id="KW-0732">Signal</keyword>
<dbReference type="SUPFAM" id="SSF82171">
    <property type="entry name" value="DPP6 N-terminal domain-like"/>
    <property type="match status" value="1"/>
</dbReference>
<evidence type="ECO:0000256" key="3">
    <source>
        <dbReference type="SAM" id="SignalP"/>
    </source>
</evidence>
<dbReference type="PANTHER" id="PTHR36842">
    <property type="entry name" value="PROTEIN TOLB HOMOLOG"/>
    <property type="match status" value="1"/>
</dbReference>
<comment type="similarity">
    <text evidence="1">Belongs to the TolB family.</text>
</comment>
<protein>
    <recommendedName>
        <fullName evidence="6">WD40 domain protein beta Propeller</fullName>
    </recommendedName>
</protein>
<evidence type="ECO:0008006" key="6">
    <source>
        <dbReference type="Google" id="ProtNLM"/>
    </source>
</evidence>
<dbReference type="AlphaFoldDB" id="A0A5P2BTY4"/>
<accession>A0A5P2BTY4</accession>
<dbReference type="EMBL" id="CP029192">
    <property type="protein sequence ID" value="QES33906.1"/>
    <property type="molecule type" value="Genomic_DNA"/>
</dbReference>
<feature type="region of interest" description="Disordered" evidence="2">
    <location>
        <begin position="253"/>
        <end position="277"/>
    </location>
</feature>
<dbReference type="InterPro" id="IPR011042">
    <property type="entry name" value="6-blade_b-propeller_TolB-like"/>
</dbReference>
<evidence type="ECO:0000313" key="4">
    <source>
        <dbReference type="EMBL" id="QES33906.1"/>
    </source>
</evidence>
<reference evidence="4 5" key="1">
    <citation type="submission" date="2018-05" db="EMBL/GenBank/DDBJ databases">
        <title>Streptomyces venezuelae.</title>
        <authorList>
            <person name="Kim W."/>
            <person name="Lee N."/>
            <person name="Cho B.-K."/>
        </authorList>
    </citation>
    <scope>NUCLEOTIDE SEQUENCE [LARGE SCALE GENOMIC DNA]</scope>
    <source>
        <strain evidence="4 5">ATCC 14584</strain>
    </source>
</reference>
<name>A0A5P2BTY4_STRVZ</name>
<dbReference type="Gene3D" id="2.120.10.30">
    <property type="entry name" value="TolB, C-terminal domain"/>
    <property type="match status" value="2"/>
</dbReference>
<dbReference type="OrthoDB" id="39703at2"/>
<dbReference type="Proteomes" id="UP000322927">
    <property type="component" value="Chromosome"/>
</dbReference>
<evidence type="ECO:0000256" key="1">
    <source>
        <dbReference type="ARBA" id="ARBA00009820"/>
    </source>
</evidence>
<evidence type="ECO:0000256" key="2">
    <source>
        <dbReference type="SAM" id="MobiDB-lite"/>
    </source>
</evidence>
<feature type="region of interest" description="Disordered" evidence="2">
    <location>
        <begin position="192"/>
        <end position="217"/>
    </location>
</feature>
<feature type="compositionally biased region" description="Basic and acidic residues" evidence="2">
    <location>
        <begin position="256"/>
        <end position="268"/>
    </location>
</feature>
<feature type="chain" id="PRO_5025045582" description="WD40 domain protein beta Propeller" evidence="3">
    <location>
        <begin position="31"/>
        <end position="420"/>
    </location>
</feature>
<dbReference type="InterPro" id="IPR011659">
    <property type="entry name" value="WD40"/>
</dbReference>
<gene>
    <name evidence="4" type="ORF">DEJ48_11335</name>
</gene>
<organism evidence="4 5">
    <name type="scientific">Streptomyces venezuelae</name>
    <dbReference type="NCBI Taxonomy" id="54571"/>
    <lineage>
        <taxon>Bacteria</taxon>
        <taxon>Bacillati</taxon>
        <taxon>Actinomycetota</taxon>
        <taxon>Actinomycetes</taxon>
        <taxon>Kitasatosporales</taxon>
        <taxon>Streptomycetaceae</taxon>
        <taxon>Streptomyces</taxon>
    </lineage>
</organism>
<dbReference type="RefSeq" id="WP_150216016.1">
    <property type="nucleotide sequence ID" value="NZ_CP029192.1"/>
</dbReference>
<proteinExistence type="inferred from homology"/>
<sequence>MYCTQRKRIVLAAAAGVVAATVTALPAAFAADAAVAPRTEGVSVTAGGRAANDRSEGAVLSRDGRYAAFDSEATDLVAGDTNGARDIFVRDLRAGRTERISLAGRQVSGPSLSADGRYVAFVSSPAGSYSDRDVRIHDRRTGRTERLDVELPDGYPGDSAGSVSLSANARYAVFDTDGPRFDGTAVFLRDRRTGTTEKVSHPYTGGDGERDAHSPTVSDDGRYVVYANSFVNGPRGDDWSDLWLRDRATGGLTQVDRSHDGAETEKESLTPSISGDGRTVVFESRDTHLVPGDDDVSWNVFVHDVASGRNQRVHGTQGGPGEVYTRSPAISADGRYLTYMSELDEPGSEYGKEWPTYLRDLRKGTTTLVSPDTGGGAATADVLPGGIARNGARVTFTSSDATLLPGDTNEGPDVFVRHLR</sequence>
<evidence type="ECO:0000313" key="5">
    <source>
        <dbReference type="Proteomes" id="UP000322927"/>
    </source>
</evidence>